<evidence type="ECO:0000256" key="4">
    <source>
        <dbReference type="ARBA" id="ARBA00022475"/>
    </source>
</evidence>
<accession>A0A3M7SHI5</accession>
<dbReference type="GO" id="GO:0006814">
    <property type="term" value="P:sodium ion transport"/>
    <property type="evidence" value="ECO:0007669"/>
    <property type="project" value="UniProtKB-KW"/>
</dbReference>
<dbReference type="GO" id="GO:0005886">
    <property type="term" value="C:plasma membrane"/>
    <property type="evidence" value="ECO:0007669"/>
    <property type="project" value="UniProtKB-SubCell"/>
</dbReference>
<name>A0A3M7SHI5_BRAPC</name>
<dbReference type="GO" id="GO:0015293">
    <property type="term" value="F:symporter activity"/>
    <property type="evidence" value="ECO:0007669"/>
    <property type="project" value="TreeGrafter"/>
</dbReference>
<feature type="transmembrane region" description="Helical" evidence="12">
    <location>
        <begin position="117"/>
        <end position="139"/>
    </location>
</feature>
<keyword evidence="7" id="KW-0915">Sodium</keyword>
<sequence length="635" mass="71827">MYWEQISFCVCVIGFIMLSSVKTIDKHRLNLKRKKIIKNLLNSSLSKEGLINQIAASGIVIKNEDNSEEKIEPYDGKAHFSKYLKVVINYCMTFNSAILVVGSLAESYFLGVRIMGNIIGISIGYIYAALVVHPLMYSLDSDIKTPYQYFERRYNNKKYVRAITALAAMLFYFFFLTLYLWGCAVLLSTLIPQVPLWVSAVLIGAYSIIGSTIGGFTQSTKTNVVQFLVLITGLIATLVLTITRHDIFDQSEIWPLASSNNRTVFFDTSVDFTTRYTILNQSVSIPLPWAYIHALFLPNFIRYRNIPGRKRSQFLLVSNLPFMALVNSILFISGGIFCFVYFYGCDPASSGKLVNRNQLGTYWILNVLSEHVPSFTGIVFASIIAYSVVQHSLGIALCGQTIFAEILKPMVFDWFSFLLENDSVIRWTKIFLTITLGILSTGLAITFQYLRNTLLSLLLVSNNAINAPLFGLYFLSAFNPYANHAGAMLAFVSNLAINLWLAFGTVVFSRLKSQDFAADISQCNSDYHSNMTALNVNFLSAPDKIPVPSSDSFYPKNPALAYLYSVAPIWYCMFSFLFMNIFGVLFSLAYSLLTTRSFDADHKHSEQRKKYLFYYRVFKMSNECDEQAPQLITRF</sequence>
<evidence type="ECO:0000256" key="6">
    <source>
        <dbReference type="ARBA" id="ARBA00022989"/>
    </source>
</evidence>
<dbReference type="Proteomes" id="UP000276133">
    <property type="component" value="Unassembled WGS sequence"/>
</dbReference>
<protein>
    <submittedName>
        <fullName evidence="13">Sodium-coupled monocarboxylate transporter 1</fullName>
    </submittedName>
</protein>
<evidence type="ECO:0000313" key="14">
    <source>
        <dbReference type="Proteomes" id="UP000276133"/>
    </source>
</evidence>
<gene>
    <name evidence="13" type="ORF">BpHYR1_030381</name>
</gene>
<keyword evidence="3" id="KW-0813">Transport</keyword>
<dbReference type="PANTHER" id="PTHR42985:SF40">
    <property type="entry name" value="LD47995P-RELATED"/>
    <property type="match status" value="1"/>
</dbReference>
<evidence type="ECO:0000256" key="1">
    <source>
        <dbReference type="ARBA" id="ARBA00004651"/>
    </source>
</evidence>
<dbReference type="InterPro" id="IPR051163">
    <property type="entry name" value="Sodium:Solute_Symporter_SSF"/>
</dbReference>
<evidence type="ECO:0000256" key="3">
    <source>
        <dbReference type="ARBA" id="ARBA00022448"/>
    </source>
</evidence>
<dbReference type="STRING" id="10195.A0A3M7SHI5"/>
<feature type="transmembrane region" description="Helical" evidence="12">
    <location>
        <begin position="568"/>
        <end position="593"/>
    </location>
</feature>
<comment type="subcellular location">
    <subcellularLocation>
        <location evidence="1">Cell membrane</location>
        <topology evidence="1">Multi-pass membrane protein</topology>
    </subcellularLocation>
</comment>
<evidence type="ECO:0000256" key="8">
    <source>
        <dbReference type="ARBA" id="ARBA00023065"/>
    </source>
</evidence>
<evidence type="ECO:0000256" key="11">
    <source>
        <dbReference type="RuleBase" id="RU362091"/>
    </source>
</evidence>
<feature type="transmembrane region" description="Helical" evidence="12">
    <location>
        <begin position="430"/>
        <end position="450"/>
    </location>
</feature>
<reference evidence="13 14" key="1">
    <citation type="journal article" date="2018" name="Sci. Rep.">
        <title>Genomic signatures of local adaptation to the degree of environmental predictability in rotifers.</title>
        <authorList>
            <person name="Franch-Gras L."/>
            <person name="Hahn C."/>
            <person name="Garcia-Roger E.M."/>
            <person name="Carmona M.J."/>
            <person name="Serra M."/>
            <person name="Gomez A."/>
        </authorList>
    </citation>
    <scope>NUCLEOTIDE SEQUENCE [LARGE SCALE GENOMIC DNA]</scope>
    <source>
        <strain evidence="13">HYR1</strain>
    </source>
</reference>
<evidence type="ECO:0000256" key="5">
    <source>
        <dbReference type="ARBA" id="ARBA00022692"/>
    </source>
</evidence>
<comment type="caution">
    <text evidence="13">The sequence shown here is derived from an EMBL/GenBank/DDBJ whole genome shotgun (WGS) entry which is preliminary data.</text>
</comment>
<feature type="transmembrane region" description="Helical" evidence="12">
    <location>
        <begin position="159"/>
        <end position="182"/>
    </location>
</feature>
<dbReference type="PANTHER" id="PTHR42985">
    <property type="entry name" value="SODIUM-COUPLED MONOCARBOXYLATE TRANSPORTER"/>
    <property type="match status" value="1"/>
</dbReference>
<feature type="transmembrane region" description="Helical" evidence="12">
    <location>
        <begin position="487"/>
        <end position="508"/>
    </location>
</feature>
<dbReference type="InterPro" id="IPR001734">
    <property type="entry name" value="Na/solute_symporter"/>
</dbReference>
<keyword evidence="6 12" id="KW-1133">Transmembrane helix</keyword>
<feature type="transmembrane region" description="Helical" evidence="12">
    <location>
        <begin position="87"/>
        <end position="105"/>
    </location>
</feature>
<dbReference type="AlphaFoldDB" id="A0A3M7SHI5"/>
<keyword evidence="10" id="KW-0739">Sodium transport</keyword>
<proteinExistence type="inferred from homology"/>
<dbReference type="InterPro" id="IPR038377">
    <property type="entry name" value="Na/Glc_symporter_sf"/>
</dbReference>
<dbReference type="Gene3D" id="1.20.1730.10">
    <property type="entry name" value="Sodium/glucose cotransporter"/>
    <property type="match status" value="1"/>
</dbReference>
<dbReference type="Pfam" id="PF00474">
    <property type="entry name" value="SSF"/>
    <property type="match status" value="1"/>
</dbReference>
<organism evidence="13 14">
    <name type="scientific">Brachionus plicatilis</name>
    <name type="common">Marine rotifer</name>
    <name type="synonym">Brachionus muelleri</name>
    <dbReference type="NCBI Taxonomy" id="10195"/>
    <lineage>
        <taxon>Eukaryota</taxon>
        <taxon>Metazoa</taxon>
        <taxon>Spiralia</taxon>
        <taxon>Gnathifera</taxon>
        <taxon>Rotifera</taxon>
        <taxon>Eurotatoria</taxon>
        <taxon>Monogononta</taxon>
        <taxon>Pseudotrocha</taxon>
        <taxon>Ploima</taxon>
        <taxon>Brachionidae</taxon>
        <taxon>Brachionus</taxon>
    </lineage>
</organism>
<evidence type="ECO:0000256" key="9">
    <source>
        <dbReference type="ARBA" id="ARBA00023136"/>
    </source>
</evidence>
<evidence type="ECO:0000256" key="10">
    <source>
        <dbReference type="ARBA" id="ARBA00023201"/>
    </source>
</evidence>
<dbReference type="PROSITE" id="PS50283">
    <property type="entry name" value="NA_SOLUT_SYMP_3"/>
    <property type="match status" value="1"/>
</dbReference>
<keyword evidence="9 12" id="KW-0472">Membrane</keyword>
<feature type="transmembrane region" description="Helical" evidence="12">
    <location>
        <begin position="283"/>
        <end position="301"/>
    </location>
</feature>
<comment type="similarity">
    <text evidence="2 11">Belongs to the sodium:solute symporter (SSF) (TC 2.A.21) family.</text>
</comment>
<evidence type="ECO:0000313" key="13">
    <source>
        <dbReference type="EMBL" id="RNA35226.1"/>
    </source>
</evidence>
<evidence type="ECO:0000256" key="2">
    <source>
        <dbReference type="ARBA" id="ARBA00006434"/>
    </source>
</evidence>
<feature type="transmembrane region" description="Helical" evidence="12">
    <location>
        <begin position="322"/>
        <end position="343"/>
    </location>
</feature>
<feature type="transmembrane region" description="Helical" evidence="12">
    <location>
        <begin position="224"/>
        <end position="242"/>
    </location>
</feature>
<keyword evidence="14" id="KW-1185">Reference proteome</keyword>
<keyword evidence="5 12" id="KW-0812">Transmembrane</keyword>
<keyword evidence="4" id="KW-1003">Cell membrane</keyword>
<feature type="transmembrane region" description="Helical" evidence="12">
    <location>
        <begin position="456"/>
        <end position="475"/>
    </location>
</feature>
<dbReference type="OrthoDB" id="10116356at2759"/>
<keyword evidence="8" id="KW-0406">Ion transport</keyword>
<dbReference type="EMBL" id="REGN01001359">
    <property type="protein sequence ID" value="RNA35226.1"/>
    <property type="molecule type" value="Genomic_DNA"/>
</dbReference>
<feature type="transmembrane region" description="Helical" evidence="12">
    <location>
        <begin position="363"/>
        <end position="386"/>
    </location>
</feature>
<feature type="transmembrane region" description="Helical" evidence="12">
    <location>
        <begin position="194"/>
        <end position="217"/>
    </location>
</feature>
<evidence type="ECO:0000256" key="7">
    <source>
        <dbReference type="ARBA" id="ARBA00023053"/>
    </source>
</evidence>
<evidence type="ECO:0000256" key="12">
    <source>
        <dbReference type="SAM" id="Phobius"/>
    </source>
</evidence>
<feature type="transmembrane region" description="Helical" evidence="12">
    <location>
        <begin position="6"/>
        <end position="24"/>
    </location>
</feature>